<dbReference type="InterPro" id="IPR032710">
    <property type="entry name" value="NTF2-like_dom_sf"/>
</dbReference>
<dbReference type="SUPFAM" id="SSF54427">
    <property type="entry name" value="NTF2-like"/>
    <property type="match status" value="1"/>
</dbReference>
<keyword evidence="3" id="KW-1185">Reference proteome</keyword>
<reference evidence="3" key="1">
    <citation type="journal article" date="2019" name="Int. J. Syst. Evol. Microbiol.">
        <title>The Global Catalogue of Microorganisms (GCM) 10K type strain sequencing project: providing services to taxonomists for standard genome sequencing and annotation.</title>
        <authorList>
            <consortium name="The Broad Institute Genomics Platform"/>
            <consortium name="The Broad Institute Genome Sequencing Center for Infectious Disease"/>
            <person name="Wu L."/>
            <person name="Ma J."/>
        </authorList>
    </citation>
    <scope>NUCLEOTIDE SEQUENCE [LARGE SCALE GENOMIC DNA]</scope>
    <source>
        <strain evidence="3">CGMCC 1.15959</strain>
    </source>
</reference>
<dbReference type="InterPro" id="IPR027843">
    <property type="entry name" value="DUF4440"/>
</dbReference>
<dbReference type="Proteomes" id="UP000619041">
    <property type="component" value="Unassembled WGS sequence"/>
</dbReference>
<gene>
    <name evidence="2" type="ORF">GCM10011515_02150</name>
</gene>
<dbReference type="RefSeq" id="WP_188643447.1">
    <property type="nucleotide sequence ID" value="NZ_BMKL01000001.1"/>
</dbReference>
<dbReference type="Gene3D" id="3.10.450.50">
    <property type="match status" value="1"/>
</dbReference>
<name>A0ABQ1RX70_9SPHN</name>
<sequence>MRTGFALVALVGLVGAAPPPAPDEASLRAADAEQMRIIVDEDAKAQQEFMHPNYMLNGPANAVKRKPELVAMLARGDIASEKFERKVEGVAITGDVGIVMGSEVVTPSPTSNLGRLHPGETLNRRYTNVFLWQEGKWRFLARQASIVKP</sequence>
<comment type="caution">
    <text evidence="2">The sequence shown here is derived from an EMBL/GenBank/DDBJ whole genome shotgun (WGS) entry which is preliminary data.</text>
</comment>
<feature type="domain" description="DUF4440" evidence="1">
    <location>
        <begin position="27"/>
        <end position="138"/>
    </location>
</feature>
<accession>A0ABQ1RX70</accession>
<proteinExistence type="predicted"/>
<dbReference type="Pfam" id="PF14534">
    <property type="entry name" value="DUF4440"/>
    <property type="match status" value="1"/>
</dbReference>
<evidence type="ECO:0000313" key="3">
    <source>
        <dbReference type="Proteomes" id="UP000619041"/>
    </source>
</evidence>
<organism evidence="2 3">
    <name type="scientific">Tsuneonella deserti</name>
    <dbReference type="NCBI Taxonomy" id="2035528"/>
    <lineage>
        <taxon>Bacteria</taxon>
        <taxon>Pseudomonadati</taxon>
        <taxon>Pseudomonadota</taxon>
        <taxon>Alphaproteobacteria</taxon>
        <taxon>Sphingomonadales</taxon>
        <taxon>Erythrobacteraceae</taxon>
        <taxon>Tsuneonella</taxon>
    </lineage>
</organism>
<evidence type="ECO:0000259" key="1">
    <source>
        <dbReference type="Pfam" id="PF14534"/>
    </source>
</evidence>
<dbReference type="EMBL" id="BMKL01000001">
    <property type="protein sequence ID" value="GGD86068.1"/>
    <property type="molecule type" value="Genomic_DNA"/>
</dbReference>
<evidence type="ECO:0000313" key="2">
    <source>
        <dbReference type="EMBL" id="GGD86068.1"/>
    </source>
</evidence>
<protein>
    <recommendedName>
        <fullName evidence="1">DUF4440 domain-containing protein</fullName>
    </recommendedName>
</protein>